<gene>
    <name evidence="12" type="ORF">ENM28_07015</name>
</gene>
<keyword evidence="5" id="KW-0997">Cell inner membrane</keyword>
<dbReference type="AlphaFoldDB" id="A0A7C5VK62"/>
<evidence type="ECO:0000256" key="7">
    <source>
        <dbReference type="ARBA" id="ARBA00022989"/>
    </source>
</evidence>
<comment type="function">
    <text evidence="9">Part of the ABC transporter complex LsrABCD involved in autoinducer 2 (AI-2) import. Probably responsible for the translocation of the substrate across the membrane.</text>
</comment>
<dbReference type="GO" id="GO:0022857">
    <property type="term" value="F:transmembrane transporter activity"/>
    <property type="evidence" value="ECO:0007669"/>
    <property type="project" value="InterPro"/>
</dbReference>
<reference evidence="12" key="1">
    <citation type="journal article" date="2020" name="mSystems">
        <title>Genome- and Community-Level Interaction Insights into Carbon Utilization and Element Cycling Functions of Hydrothermarchaeota in Hydrothermal Sediment.</title>
        <authorList>
            <person name="Zhou Z."/>
            <person name="Liu Y."/>
            <person name="Xu W."/>
            <person name="Pan J."/>
            <person name="Luo Z.H."/>
            <person name="Li M."/>
        </authorList>
    </citation>
    <scope>NUCLEOTIDE SEQUENCE [LARGE SCALE GENOMIC DNA]</scope>
    <source>
        <strain evidence="12">SpSt-1071</strain>
    </source>
</reference>
<proteinExistence type="predicted"/>
<feature type="transmembrane region" description="Helical" evidence="11">
    <location>
        <begin position="265"/>
        <end position="284"/>
    </location>
</feature>
<evidence type="ECO:0000256" key="3">
    <source>
        <dbReference type="ARBA" id="ARBA00022448"/>
    </source>
</evidence>
<evidence type="ECO:0000256" key="9">
    <source>
        <dbReference type="ARBA" id="ARBA00025439"/>
    </source>
</evidence>
<sequence length="315" mass="33404">MRPRVHLGSTGLLFLLCLLLLLAQGLVQPNFLTYAQVINLLKIAAVLGILTIGQTLVVLSGQEGVDLSIGAVATFGAVLVYNFSQGKNESFPIALGLALMAGLSLGSLNGVLVAYSRLPPLVATLGVGTLVQGLIVWLGGRERGAIPPILVDLVSTPWILGLPGILFLWILLALSVTWLLRRTYYGKALYALGSNRRAAYLSGIRPERYLIWTYALSGFFSALGGAILLGHVQVMHLTLGQAYTLPTVVAVVAGGTLLTGGVGSYWGSMAGALLITLLQSVLLTLRIEEFGRQIAFGVILLGLLAVYGREKGLRQ</sequence>
<keyword evidence="8 11" id="KW-0472">Membrane</keyword>
<dbReference type="PANTHER" id="PTHR32196">
    <property type="entry name" value="ABC TRANSPORTER PERMEASE PROTEIN YPHD-RELATED-RELATED"/>
    <property type="match status" value="1"/>
</dbReference>
<feature type="transmembrane region" description="Helical" evidence="11">
    <location>
        <begin position="90"/>
        <end position="114"/>
    </location>
</feature>
<comment type="caution">
    <text evidence="12">The sequence shown here is derived from an EMBL/GenBank/DDBJ whole genome shotgun (WGS) entry which is preliminary data.</text>
</comment>
<dbReference type="CDD" id="cd06579">
    <property type="entry name" value="TM_PBP1_transp_AraH_like"/>
    <property type="match status" value="1"/>
</dbReference>
<evidence type="ECO:0000256" key="11">
    <source>
        <dbReference type="SAM" id="Phobius"/>
    </source>
</evidence>
<keyword evidence="3" id="KW-0813">Transport</keyword>
<evidence type="ECO:0000256" key="4">
    <source>
        <dbReference type="ARBA" id="ARBA00022475"/>
    </source>
</evidence>
<dbReference type="EMBL" id="DRXE01000253">
    <property type="protein sequence ID" value="HHM68435.1"/>
    <property type="molecule type" value="Genomic_DNA"/>
</dbReference>
<evidence type="ECO:0000256" key="1">
    <source>
        <dbReference type="ARBA" id="ARBA00004651"/>
    </source>
</evidence>
<evidence type="ECO:0000256" key="8">
    <source>
        <dbReference type="ARBA" id="ARBA00023136"/>
    </source>
</evidence>
<organism evidence="12">
    <name type="scientific">Thermus caliditerrae</name>
    <dbReference type="NCBI Taxonomy" id="1330700"/>
    <lineage>
        <taxon>Bacteria</taxon>
        <taxon>Thermotogati</taxon>
        <taxon>Deinococcota</taxon>
        <taxon>Deinococci</taxon>
        <taxon>Thermales</taxon>
        <taxon>Thermaceae</taxon>
        <taxon>Thermus</taxon>
    </lineage>
</organism>
<feature type="transmembrane region" description="Helical" evidence="11">
    <location>
        <begin position="158"/>
        <end position="180"/>
    </location>
</feature>
<comment type="subunit">
    <text evidence="2">The complex is composed of two ATP-binding proteins (LsrA), two transmembrane proteins (LsrC and LsrD) and a solute-binding protein (LsrB).</text>
</comment>
<keyword evidence="7 11" id="KW-1133">Transmembrane helix</keyword>
<feature type="transmembrane region" description="Helical" evidence="11">
    <location>
        <begin position="290"/>
        <end position="308"/>
    </location>
</feature>
<feature type="transmembrane region" description="Helical" evidence="11">
    <location>
        <begin position="121"/>
        <end position="138"/>
    </location>
</feature>
<protein>
    <recommendedName>
        <fullName evidence="10">Autoinducer 2 import system permease protein LsrC</fullName>
    </recommendedName>
</protein>
<dbReference type="Pfam" id="PF02653">
    <property type="entry name" value="BPD_transp_2"/>
    <property type="match status" value="1"/>
</dbReference>
<comment type="subcellular location">
    <subcellularLocation>
        <location evidence="1">Cell membrane</location>
        <topology evidence="1">Multi-pass membrane protein</topology>
    </subcellularLocation>
</comment>
<keyword evidence="6 11" id="KW-0812">Transmembrane</keyword>
<evidence type="ECO:0000256" key="5">
    <source>
        <dbReference type="ARBA" id="ARBA00022519"/>
    </source>
</evidence>
<dbReference type="InterPro" id="IPR001851">
    <property type="entry name" value="ABC_transp_permease"/>
</dbReference>
<dbReference type="GO" id="GO:0005886">
    <property type="term" value="C:plasma membrane"/>
    <property type="evidence" value="ECO:0007669"/>
    <property type="project" value="UniProtKB-SubCell"/>
</dbReference>
<dbReference type="PANTHER" id="PTHR32196:SF29">
    <property type="entry name" value="AUTOINDUCER 2 IMPORT SYSTEM PERMEASE PROTEIN LSRC"/>
    <property type="match status" value="1"/>
</dbReference>
<feature type="transmembrane region" description="Helical" evidence="11">
    <location>
        <begin position="209"/>
        <end position="229"/>
    </location>
</feature>
<feature type="transmembrane region" description="Helical" evidence="11">
    <location>
        <begin position="241"/>
        <end position="258"/>
    </location>
</feature>
<evidence type="ECO:0000256" key="10">
    <source>
        <dbReference type="ARBA" id="ARBA00039382"/>
    </source>
</evidence>
<evidence type="ECO:0000256" key="2">
    <source>
        <dbReference type="ARBA" id="ARBA00011262"/>
    </source>
</evidence>
<keyword evidence="4" id="KW-1003">Cell membrane</keyword>
<evidence type="ECO:0000313" key="12">
    <source>
        <dbReference type="EMBL" id="HHM68435.1"/>
    </source>
</evidence>
<name>A0A7C5VK62_9DEIN</name>
<accession>A0A7C5VK62</accession>
<feature type="transmembrane region" description="Helical" evidence="11">
    <location>
        <begin position="67"/>
        <end position="84"/>
    </location>
</feature>
<feature type="transmembrane region" description="Helical" evidence="11">
    <location>
        <begin position="41"/>
        <end position="60"/>
    </location>
</feature>
<evidence type="ECO:0000256" key="6">
    <source>
        <dbReference type="ARBA" id="ARBA00022692"/>
    </source>
</evidence>